<evidence type="ECO:0000313" key="1">
    <source>
        <dbReference type="EMBL" id="KAL1526172.1"/>
    </source>
</evidence>
<comment type="caution">
    <text evidence="1">The sequence shown here is derived from an EMBL/GenBank/DDBJ whole genome shotgun (WGS) entry which is preliminary data.</text>
</comment>
<keyword evidence="2" id="KW-1185">Reference proteome</keyword>
<dbReference type="EMBL" id="JBGBPQ010000003">
    <property type="protein sequence ID" value="KAL1526172.1"/>
    <property type="molecule type" value="Genomic_DNA"/>
</dbReference>
<accession>A0AB34JZ68</accession>
<gene>
    <name evidence="1" type="ORF">AB1Y20_014900</name>
</gene>
<dbReference type="AlphaFoldDB" id="A0AB34JZ68"/>
<dbReference type="Proteomes" id="UP001515480">
    <property type="component" value="Unassembled WGS sequence"/>
</dbReference>
<proteinExistence type="predicted"/>
<protein>
    <submittedName>
        <fullName evidence="1">Uncharacterized protein</fullName>
    </submittedName>
</protein>
<sequence length="185" mass="21195">MIDFSDVRPLRDPSQLCVELPDALMVASDTCRRDGAKLFLRHQLNVSGMRSSRDLQEFIKQGTRDSYVSNAGILGGTYATVFEPFRRWLVSATRAHYRQQPGPAKYVIDAVLLNDAMLHYKRRVYGGFPRGYLNLPMGGDLCLWHPVPYCRFAQYEKCGVRDMLLAMQPNYYFSHKLGCGRYLPC</sequence>
<name>A0AB34JZ68_PRYPA</name>
<reference evidence="1 2" key="1">
    <citation type="journal article" date="2024" name="Science">
        <title>Giant polyketide synthase enzymes in the biosynthesis of giant marine polyether toxins.</title>
        <authorList>
            <person name="Fallon T.R."/>
            <person name="Shende V.V."/>
            <person name="Wierzbicki I.H."/>
            <person name="Pendleton A.L."/>
            <person name="Watervoot N.F."/>
            <person name="Auber R.P."/>
            <person name="Gonzalez D.J."/>
            <person name="Wisecaver J.H."/>
            <person name="Moore B.S."/>
        </authorList>
    </citation>
    <scope>NUCLEOTIDE SEQUENCE [LARGE SCALE GENOMIC DNA]</scope>
    <source>
        <strain evidence="1 2">12B1</strain>
    </source>
</reference>
<organism evidence="1 2">
    <name type="scientific">Prymnesium parvum</name>
    <name type="common">Toxic golden alga</name>
    <dbReference type="NCBI Taxonomy" id="97485"/>
    <lineage>
        <taxon>Eukaryota</taxon>
        <taxon>Haptista</taxon>
        <taxon>Haptophyta</taxon>
        <taxon>Prymnesiophyceae</taxon>
        <taxon>Prymnesiales</taxon>
        <taxon>Prymnesiaceae</taxon>
        <taxon>Prymnesium</taxon>
    </lineage>
</organism>
<evidence type="ECO:0000313" key="2">
    <source>
        <dbReference type="Proteomes" id="UP001515480"/>
    </source>
</evidence>